<dbReference type="RefSeq" id="XP_013319403.1">
    <property type="nucleotide sequence ID" value="XM_013463949.1"/>
</dbReference>
<accession>A0A0D2FFC4</accession>
<dbReference type="AlphaFoldDB" id="A0A0D2FFC4"/>
<dbReference type="PANTHER" id="PTHR21310:SF37">
    <property type="entry name" value="AMINOGLYCOSIDE PHOSPHOTRANSFERASE DOMAIN-CONTAINING PROTEIN"/>
    <property type="match status" value="1"/>
</dbReference>
<proteinExistence type="predicted"/>
<dbReference type="STRING" id="348802.A0A0D2FFC4"/>
<evidence type="ECO:0000313" key="2">
    <source>
        <dbReference type="Proteomes" id="UP000054342"/>
    </source>
</evidence>
<keyword evidence="2" id="KW-1185">Reference proteome</keyword>
<dbReference type="PANTHER" id="PTHR21310">
    <property type="entry name" value="AMINOGLYCOSIDE PHOSPHOTRANSFERASE-RELATED-RELATED"/>
    <property type="match status" value="1"/>
</dbReference>
<evidence type="ECO:0008006" key="3">
    <source>
        <dbReference type="Google" id="ProtNLM"/>
    </source>
</evidence>
<reference evidence="1 2" key="1">
    <citation type="submission" date="2015-01" db="EMBL/GenBank/DDBJ databases">
        <title>The Genome Sequence of Exophiala xenobiotica CBS118157.</title>
        <authorList>
            <consortium name="The Broad Institute Genomics Platform"/>
            <person name="Cuomo C."/>
            <person name="de Hoog S."/>
            <person name="Gorbushina A."/>
            <person name="Stielow B."/>
            <person name="Teixiera M."/>
            <person name="Abouelleil A."/>
            <person name="Chapman S.B."/>
            <person name="Priest M."/>
            <person name="Young S.K."/>
            <person name="Wortman J."/>
            <person name="Nusbaum C."/>
            <person name="Birren B."/>
        </authorList>
    </citation>
    <scope>NUCLEOTIDE SEQUENCE [LARGE SCALE GENOMIC DNA]</scope>
    <source>
        <strain evidence="1 2">CBS 118157</strain>
    </source>
</reference>
<name>A0A0D2FFC4_9EURO</name>
<dbReference type="HOGENOM" id="CLU_025005_3_1_1"/>
<dbReference type="InterPro" id="IPR051678">
    <property type="entry name" value="AGP_Transferase"/>
</dbReference>
<dbReference type="OrthoDB" id="3645574at2759"/>
<sequence>MTASPRDACRHELSTLRAATPNCGILEEIEEEDDNMLIKLQRPRLREEFLNTLEEHTSDIRGIVSDHLSLSQIQQCRISDRSQWLYGDFNACIPITVTNWREQRLLLRCPFPYMVGDVSGLDEKVRCEAATFAWISINCPQVPTPRLWGFGLPDGLSFKPIRCLPWYRRTLEYLKNCFWSWVLRRPYYTPFIPTNPRYSLKSGYLLVDFIEKEHGTILSSIWPPDSYEQKQNFYKSLSKVILDLARCPLYKIGSFTIDNFGEMSLSNRPLTARLPLLECEDIPTNIPRDRCYTTTDSYLHDLLDCLDMKLKHQPNSIHEYSDGEEQMACLTTLRSISRHFVLEEFQNGPFYYVWTDPHRSNIFVDESYRITCLPDLEWFCALPVEALHPPFWLSGHPIDDIVDNKKEYDDMCMEFMTILEREDHHYTVQGSRSCSKAIQKALGKGTQWFWACVSQPGATFHLFFDHLQPRYAPTHWDGPEFRSIISRYWIENAPRFIEQKLLEHEHYLGALRVATSTA</sequence>
<dbReference type="Proteomes" id="UP000054342">
    <property type="component" value="Unassembled WGS sequence"/>
</dbReference>
<evidence type="ECO:0000313" key="1">
    <source>
        <dbReference type="EMBL" id="KIW58819.1"/>
    </source>
</evidence>
<dbReference type="EMBL" id="KN847318">
    <property type="protein sequence ID" value="KIW58819.1"/>
    <property type="molecule type" value="Genomic_DNA"/>
</dbReference>
<gene>
    <name evidence="1" type="ORF">PV05_03315</name>
</gene>
<protein>
    <recommendedName>
        <fullName evidence="3">Aminoglycoside phosphotransferase domain-containing protein</fullName>
    </recommendedName>
</protein>
<organism evidence="1 2">
    <name type="scientific">Exophiala xenobiotica</name>
    <dbReference type="NCBI Taxonomy" id="348802"/>
    <lineage>
        <taxon>Eukaryota</taxon>
        <taxon>Fungi</taxon>
        <taxon>Dikarya</taxon>
        <taxon>Ascomycota</taxon>
        <taxon>Pezizomycotina</taxon>
        <taxon>Eurotiomycetes</taxon>
        <taxon>Chaetothyriomycetidae</taxon>
        <taxon>Chaetothyriales</taxon>
        <taxon>Herpotrichiellaceae</taxon>
        <taxon>Exophiala</taxon>
    </lineage>
</organism>
<dbReference type="GeneID" id="25325223"/>